<evidence type="ECO:0000313" key="14">
    <source>
        <dbReference type="Proteomes" id="UP000274756"/>
    </source>
</evidence>
<dbReference type="InterPro" id="IPR000192">
    <property type="entry name" value="Aminotrans_V_dom"/>
</dbReference>
<dbReference type="Proteomes" id="UP000038040">
    <property type="component" value="Unplaced"/>
</dbReference>
<dbReference type="OrthoDB" id="7403325at2759"/>
<evidence type="ECO:0000256" key="6">
    <source>
        <dbReference type="PIRNR" id="PIRNR000524"/>
    </source>
</evidence>
<protein>
    <recommendedName>
        <fullName evidence="6">Alanine--glyoxylate aminotransferase</fullName>
        <ecNumber evidence="6">2.6.1.44</ecNumber>
    </recommendedName>
</protein>
<evidence type="ECO:0000313" key="12">
    <source>
        <dbReference type="EMBL" id="VDN52620.1"/>
    </source>
</evidence>
<evidence type="ECO:0000313" key="13">
    <source>
        <dbReference type="Proteomes" id="UP000038040"/>
    </source>
</evidence>
<evidence type="ECO:0000259" key="11">
    <source>
        <dbReference type="Pfam" id="PF00266"/>
    </source>
</evidence>
<dbReference type="EC" id="2.6.1.44" evidence="6"/>
<sequence>MNCVTIAKPQRLLGPVSIPNRLLMGAGPSNMFLDIVHSLSQPLLGHLHPEFIQIMDDVKEGIQYAFQTRNKLTFAVSATGHAGMECALMNLLEKNEKLLVVEIGIWGERAASLGERLGFKIKKIIAPPGKSVNLNNFKKAVETFSPSVVFVCHGESSIGICQPLDGMGKICHEQGVLLLVDVVASLGGATFFADSLEVDCVYGATQKVLNAPPGLSPISFSERAVAKIISRKEKVPSFYFDALELGNYWGCFDEPRRYHHTASISIIYALRTALSELVREGIEECVKRHTENANFFYCLLEQHGLKPFVEDPVLRSSNVDCGKNILAHRNPLQSLRLPCLTTVTVPEGVNWNAVVNDMMSKGIEIAGGLGPTAGKIWRIGTFGKNSSKEVIKKVVDELKKSIDTAANT</sequence>
<dbReference type="Pfam" id="PF00266">
    <property type="entry name" value="Aminotran_5"/>
    <property type="match status" value="1"/>
</dbReference>
<evidence type="ECO:0000256" key="5">
    <source>
        <dbReference type="ARBA" id="ARBA00022898"/>
    </source>
</evidence>
<proteinExistence type="inferred from homology"/>
<feature type="binding site" evidence="7">
    <location>
        <position position="378"/>
    </location>
    <ligand>
        <name>substrate</name>
    </ligand>
</feature>
<dbReference type="PANTHER" id="PTHR21152">
    <property type="entry name" value="AMINOTRANSFERASE CLASS V"/>
    <property type="match status" value="1"/>
</dbReference>
<comment type="catalytic activity">
    <reaction evidence="6">
        <text>glyoxylate + L-alanine = glycine + pyruvate</text>
        <dbReference type="Rhea" id="RHEA:24248"/>
        <dbReference type="ChEBI" id="CHEBI:15361"/>
        <dbReference type="ChEBI" id="CHEBI:36655"/>
        <dbReference type="ChEBI" id="CHEBI:57305"/>
        <dbReference type="ChEBI" id="CHEBI:57972"/>
        <dbReference type="EC" id="2.6.1.44"/>
    </reaction>
</comment>
<reference evidence="12 14" key="2">
    <citation type="submission" date="2018-11" db="EMBL/GenBank/DDBJ databases">
        <authorList>
            <consortium name="Pathogen Informatics"/>
        </authorList>
    </citation>
    <scope>NUCLEOTIDE SEQUENCE [LARGE SCALE GENOMIC DNA]</scope>
</reference>
<dbReference type="InterPro" id="IPR015424">
    <property type="entry name" value="PyrdxlP-dep_Trfase"/>
</dbReference>
<dbReference type="PIRSF" id="PIRSF000524">
    <property type="entry name" value="SPT"/>
    <property type="match status" value="1"/>
</dbReference>
<dbReference type="InterPro" id="IPR020578">
    <property type="entry name" value="Aminotrans_V_PyrdxlP_BS"/>
</dbReference>
<dbReference type="FunFam" id="3.40.640.10:FF:000027">
    <property type="entry name" value="Serine--pyruvate aminotransferase, mitochondrial"/>
    <property type="match status" value="1"/>
</dbReference>
<keyword evidence="4" id="KW-0808">Transferase</keyword>
<dbReference type="PROSITE" id="PS00595">
    <property type="entry name" value="AA_TRANSFER_CLASS_5"/>
    <property type="match status" value="1"/>
</dbReference>
<dbReference type="Gene3D" id="3.40.640.10">
    <property type="entry name" value="Type I PLP-dependent aspartate aminotransferase-like (Major domain)"/>
    <property type="match status" value="1"/>
</dbReference>
<accession>A0A0N4ULK0</accession>
<evidence type="ECO:0000256" key="9">
    <source>
        <dbReference type="RuleBase" id="RU004075"/>
    </source>
</evidence>
<reference evidence="15" key="1">
    <citation type="submission" date="2017-02" db="UniProtKB">
        <authorList>
            <consortium name="WormBaseParasite"/>
        </authorList>
    </citation>
    <scope>IDENTIFICATION</scope>
</reference>
<dbReference type="GO" id="GO:0005777">
    <property type="term" value="C:peroxisome"/>
    <property type="evidence" value="ECO:0007669"/>
    <property type="project" value="TreeGrafter"/>
</dbReference>
<evidence type="ECO:0000256" key="3">
    <source>
        <dbReference type="ARBA" id="ARBA00022576"/>
    </source>
</evidence>
<keyword evidence="14" id="KW-1185">Reference proteome</keyword>
<dbReference type="PANTHER" id="PTHR21152:SF40">
    <property type="entry name" value="ALANINE--GLYOXYLATE AMINOTRANSFERASE"/>
    <property type="match status" value="1"/>
</dbReference>
<organism evidence="13 15">
    <name type="scientific">Dracunculus medinensis</name>
    <name type="common">Guinea worm</name>
    <dbReference type="NCBI Taxonomy" id="318479"/>
    <lineage>
        <taxon>Eukaryota</taxon>
        <taxon>Metazoa</taxon>
        <taxon>Ecdysozoa</taxon>
        <taxon>Nematoda</taxon>
        <taxon>Chromadorea</taxon>
        <taxon>Rhabditida</taxon>
        <taxon>Spirurina</taxon>
        <taxon>Dracunculoidea</taxon>
        <taxon>Dracunculidae</taxon>
        <taxon>Dracunculus</taxon>
    </lineage>
</organism>
<evidence type="ECO:0000256" key="2">
    <source>
        <dbReference type="ARBA" id="ARBA00009236"/>
    </source>
</evidence>
<evidence type="ECO:0000256" key="1">
    <source>
        <dbReference type="ARBA" id="ARBA00001933"/>
    </source>
</evidence>
<dbReference type="GO" id="GO:0008453">
    <property type="term" value="F:alanine-glyoxylate transaminase activity"/>
    <property type="evidence" value="ECO:0007669"/>
    <property type="project" value="UniProtKB-EC"/>
</dbReference>
<feature type="modified residue" description="N6-(pyridoxal phosphate)lysine" evidence="8">
    <location>
        <position position="207"/>
    </location>
</feature>
<evidence type="ECO:0000256" key="10">
    <source>
        <dbReference type="RuleBase" id="RU004504"/>
    </source>
</evidence>
<dbReference type="EMBL" id="UYYG01000069">
    <property type="protein sequence ID" value="VDN52620.1"/>
    <property type="molecule type" value="Genomic_DNA"/>
</dbReference>
<dbReference type="Gene3D" id="3.90.1150.10">
    <property type="entry name" value="Aspartate Aminotransferase, domain 1"/>
    <property type="match status" value="2"/>
</dbReference>
<dbReference type="InterPro" id="IPR024169">
    <property type="entry name" value="SP_NH2Trfase/AEP_transaminase"/>
</dbReference>
<feature type="domain" description="Aminotransferase class V" evidence="11">
    <location>
        <begin position="45"/>
        <end position="302"/>
    </location>
</feature>
<dbReference type="Proteomes" id="UP000274756">
    <property type="component" value="Unassembled WGS sequence"/>
</dbReference>
<dbReference type="WBParaSite" id="DME_0000867801-mRNA-1">
    <property type="protein sequence ID" value="DME_0000867801-mRNA-1"/>
    <property type="gene ID" value="DME_0000867801"/>
</dbReference>
<keyword evidence="3" id="KW-0032">Aminotransferase</keyword>
<dbReference type="STRING" id="318479.A0A0N4ULK0"/>
<evidence type="ECO:0000256" key="4">
    <source>
        <dbReference type="ARBA" id="ARBA00022679"/>
    </source>
</evidence>
<comment type="similarity">
    <text evidence="2 6 9">Belongs to the class-V pyridoxal-phosphate-dependent aminotransferase family.</text>
</comment>
<dbReference type="GO" id="GO:0004760">
    <property type="term" value="F:L-serine-pyruvate transaminase activity"/>
    <property type="evidence" value="ECO:0007669"/>
    <property type="project" value="TreeGrafter"/>
</dbReference>
<dbReference type="AlphaFoldDB" id="A0A0N4ULK0"/>
<evidence type="ECO:0000256" key="8">
    <source>
        <dbReference type="PIRSR" id="PIRSR000524-50"/>
    </source>
</evidence>
<dbReference type="InterPro" id="IPR015422">
    <property type="entry name" value="PyrdxlP-dep_Trfase_small"/>
</dbReference>
<dbReference type="SUPFAM" id="SSF53383">
    <property type="entry name" value="PLP-dependent transferases"/>
    <property type="match status" value="1"/>
</dbReference>
<evidence type="ECO:0000313" key="15">
    <source>
        <dbReference type="WBParaSite" id="DME_0000867801-mRNA-1"/>
    </source>
</evidence>
<dbReference type="InterPro" id="IPR015421">
    <property type="entry name" value="PyrdxlP-dep_Trfase_major"/>
</dbReference>
<evidence type="ECO:0000256" key="7">
    <source>
        <dbReference type="PIRSR" id="PIRSR000524-1"/>
    </source>
</evidence>
<comment type="cofactor">
    <cofactor evidence="1 6 8 10">
        <name>pyridoxal 5'-phosphate</name>
        <dbReference type="ChEBI" id="CHEBI:597326"/>
    </cofactor>
</comment>
<dbReference type="GO" id="GO:0019265">
    <property type="term" value="P:glycine biosynthetic process, by transamination of glyoxylate"/>
    <property type="evidence" value="ECO:0007669"/>
    <property type="project" value="TreeGrafter"/>
</dbReference>
<keyword evidence="5 6" id="KW-0663">Pyridoxal phosphate</keyword>
<gene>
    <name evidence="12" type="ORF">DME_LOCUS2593</name>
</gene>
<name>A0A0N4ULK0_DRAME</name>